<dbReference type="EMBL" id="JAODUP010000123">
    <property type="protein sequence ID" value="KAK2160984.1"/>
    <property type="molecule type" value="Genomic_DNA"/>
</dbReference>
<evidence type="ECO:0000259" key="3">
    <source>
        <dbReference type="PROSITE" id="PS01180"/>
    </source>
</evidence>
<organism evidence="4 5">
    <name type="scientific">Paralvinella palmiformis</name>
    <dbReference type="NCBI Taxonomy" id="53620"/>
    <lineage>
        <taxon>Eukaryota</taxon>
        <taxon>Metazoa</taxon>
        <taxon>Spiralia</taxon>
        <taxon>Lophotrochozoa</taxon>
        <taxon>Annelida</taxon>
        <taxon>Polychaeta</taxon>
        <taxon>Sedentaria</taxon>
        <taxon>Canalipalpata</taxon>
        <taxon>Terebellida</taxon>
        <taxon>Terebelliformia</taxon>
        <taxon>Alvinellidae</taxon>
        <taxon>Paralvinella</taxon>
    </lineage>
</organism>
<gene>
    <name evidence="4" type="ORF">LSH36_123g04031</name>
</gene>
<dbReference type="PROSITE" id="PS01180">
    <property type="entry name" value="CUB"/>
    <property type="match status" value="1"/>
</dbReference>
<name>A0AAD9JXA2_9ANNE</name>
<sequence length="221" mass="24363">MPGSCPAVYGYRIRIASRSESMQSGSVKRQAWGQLRLMPPGTLRQWMLCRIRLQVAALKRVDTATGRTVLLDPAAGRNKKTYCRGPIDLTYKTMGYILSSVTAKTGLGSRNCPWLIKAKPGQRINVTVYDFSSRSRTDDVAKKSLIQGTASKAICPVYATLSEGGKMFGGVLDTTRIGICGSEKRRRWVYTSRGSSLSVKMVNMSADSAKNINFMLKYEGE</sequence>
<accession>A0AAD9JXA2</accession>
<comment type="caution">
    <text evidence="4">The sequence shown here is derived from an EMBL/GenBank/DDBJ whole genome shotgun (WGS) entry which is preliminary data.</text>
</comment>
<dbReference type="SUPFAM" id="SSF49854">
    <property type="entry name" value="Spermadhesin, CUB domain"/>
    <property type="match status" value="1"/>
</dbReference>
<evidence type="ECO:0000256" key="2">
    <source>
        <dbReference type="PROSITE-ProRule" id="PRU00059"/>
    </source>
</evidence>
<dbReference type="InterPro" id="IPR035914">
    <property type="entry name" value="Sperma_CUB_dom_sf"/>
</dbReference>
<keyword evidence="1" id="KW-1015">Disulfide bond</keyword>
<dbReference type="Gene3D" id="2.60.120.290">
    <property type="entry name" value="Spermadhesin, CUB domain"/>
    <property type="match status" value="1"/>
</dbReference>
<dbReference type="Proteomes" id="UP001208570">
    <property type="component" value="Unassembled WGS sequence"/>
</dbReference>
<dbReference type="AlphaFoldDB" id="A0AAD9JXA2"/>
<evidence type="ECO:0000313" key="5">
    <source>
        <dbReference type="Proteomes" id="UP001208570"/>
    </source>
</evidence>
<protein>
    <recommendedName>
        <fullName evidence="3">CUB domain-containing protein</fullName>
    </recommendedName>
</protein>
<keyword evidence="5" id="KW-1185">Reference proteome</keyword>
<proteinExistence type="predicted"/>
<comment type="caution">
    <text evidence="2">Lacks conserved residue(s) required for the propagation of feature annotation.</text>
</comment>
<evidence type="ECO:0000256" key="1">
    <source>
        <dbReference type="ARBA" id="ARBA00023157"/>
    </source>
</evidence>
<feature type="domain" description="CUB" evidence="3">
    <location>
        <begin position="83"/>
        <end position="221"/>
    </location>
</feature>
<evidence type="ECO:0000313" key="4">
    <source>
        <dbReference type="EMBL" id="KAK2160984.1"/>
    </source>
</evidence>
<dbReference type="InterPro" id="IPR000859">
    <property type="entry name" value="CUB_dom"/>
</dbReference>
<reference evidence="4" key="1">
    <citation type="journal article" date="2023" name="Mol. Biol. Evol.">
        <title>Third-Generation Sequencing Reveals the Adaptive Role of the Epigenome in Three Deep-Sea Polychaetes.</title>
        <authorList>
            <person name="Perez M."/>
            <person name="Aroh O."/>
            <person name="Sun Y."/>
            <person name="Lan Y."/>
            <person name="Juniper S.K."/>
            <person name="Young C.R."/>
            <person name="Angers B."/>
            <person name="Qian P.Y."/>
        </authorList>
    </citation>
    <scope>NUCLEOTIDE SEQUENCE</scope>
    <source>
        <strain evidence="4">P08H-3</strain>
    </source>
</reference>